<dbReference type="SMART" id="SM00176">
    <property type="entry name" value="RAN"/>
    <property type="match status" value="1"/>
</dbReference>
<name>A0AAU9JFE7_9CILI</name>
<dbReference type="PROSITE" id="PS51419">
    <property type="entry name" value="RAB"/>
    <property type="match status" value="1"/>
</dbReference>
<evidence type="ECO:0000256" key="2">
    <source>
        <dbReference type="ARBA" id="ARBA00023134"/>
    </source>
</evidence>
<dbReference type="InterPro" id="IPR001806">
    <property type="entry name" value="Small_GTPase"/>
</dbReference>
<dbReference type="PRINTS" id="PR00449">
    <property type="entry name" value="RASTRNSFRMNG"/>
</dbReference>
<dbReference type="NCBIfam" id="TIGR00231">
    <property type="entry name" value="small_GTP"/>
    <property type="match status" value="1"/>
</dbReference>
<dbReference type="SMART" id="SM00174">
    <property type="entry name" value="RHO"/>
    <property type="match status" value="1"/>
</dbReference>
<dbReference type="InterPro" id="IPR005225">
    <property type="entry name" value="Small_GTP-bd"/>
</dbReference>
<dbReference type="AlphaFoldDB" id="A0AAU9JFE7"/>
<dbReference type="InterPro" id="IPR050227">
    <property type="entry name" value="Rab"/>
</dbReference>
<evidence type="ECO:0000313" key="4">
    <source>
        <dbReference type="Proteomes" id="UP001162131"/>
    </source>
</evidence>
<reference evidence="3" key="1">
    <citation type="submission" date="2021-09" db="EMBL/GenBank/DDBJ databases">
        <authorList>
            <consortium name="AG Swart"/>
            <person name="Singh M."/>
            <person name="Singh A."/>
            <person name="Seah K."/>
            <person name="Emmerich C."/>
        </authorList>
    </citation>
    <scope>NUCLEOTIDE SEQUENCE</scope>
    <source>
        <strain evidence="3">ATCC30299</strain>
    </source>
</reference>
<dbReference type="Pfam" id="PF00071">
    <property type="entry name" value="Ras"/>
    <property type="match status" value="1"/>
</dbReference>
<proteinExistence type="predicted"/>
<keyword evidence="2" id="KW-0342">GTP-binding</keyword>
<dbReference type="SMART" id="SM00175">
    <property type="entry name" value="RAB"/>
    <property type="match status" value="1"/>
</dbReference>
<dbReference type="EMBL" id="CAJZBQ010000030">
    <property type="protein sequence ID" value="CAG9322294.1"/>
    <property type="molecule type" value="Genomic_DNA"/>
</dbReference>
<dbReference type="Gene3D" id="3.40.50.300">
    <property type="entry name" value="P-loop containing nucleotide triphosphate hydrolases"/>
    <property type="match status" value="1"/>
</dbReference>
<gene>
    <name evidence="3" type="ORF">BSTOLATCC_MIC30667</name>
</gene>
<dbReference type="SUPFAM" id="SSF52540">
    <property type="entry name" value="P-loop containing nucleoside triphosphate hydrolases"/>
    <property type="match status" value="1"/>
</dbReference>
<dbReference type="InterPro" id="IPR027417">
    <property type="entry name" value="P-loop_NTPase"/>
</dbReference>
<comment type="caution">
    <text evidence="3">The sequence shown here is derived from an EMBL/GenBank/DDBJ whole genome shotgun (WGS) entry which is preliminary data.</text>
</comment>
<dbReference type="FunFam" id="3.40.50.300:FF:001329">
    <property type="entry name" value="Small GTP-binding protein, putative"/>
    <property type="match status" value="1"/>
</dbReference>
<organism evidence="3 4">
    <name type="scientific">Blepharisma stoltei</name>
    <dbReference type="NCBI Taxonomy" id="1481888"/>
    <lineage>
        <taxon>Eukaryota</taxon>
        <taxon>Sar</taxon>
        <taxon>Alveolata</taxon>
        <taxon>Ciliophora</taxon>
        <taxon>Postciliodesmatophora</taxon>
        <taxon>Heterotrichea</taxon>
        <taxon>Heterotrichida</taxon>
        <taxon>Blepharismidae</taxon>
        <taxon>Blepharisma</taxon>
    </lineage>
</organism>
<dbReference type="CDD" id="cd00154">
    <property type="entry name" value="Rab"/>
    <property type="match status" value="1"/>
</dbReference>
<evidence type="ECO:0000313" key="3">
    <source>
        <dbReference type="EMBL" id="CAG9322294.1"/>
    </source>
</evidence>
<dbReference type="PANTHER" id="PTHR47977">
    <property type="entry name" value="RAS-RELATED PROTEIN RAB"/>
    <property type="match status" value="1"/>
</dbReference>
<dbReference type="GO" id="GO:0005525">
    <property type="term" value="F:GTP binding"/>
    <property type="evidence" value="ECO:0007669"/>
    <property type="project" value="UniProtKB-KW"/>
</dbReference>
<dbReference type="PROSITE" id="PS51421">
    <property type="entry name" value="RAS"/>
    <property type="match status" value="1"/>
</dbReference>
<accession>A0AAU9JFE7</accession>
<sequence>MEFPSYKVITLGSYGVGKTCLLIRATEENCVFSSNYMTTIGVDFKTKLHNYNGQFFKLMIWDTAGQERFHHINRLYYNGCNAVILVYDITSLFSFEKVPTFLDDYNKNTDGSSAVILVGNKSDSLNRQVSYEQGKTLANQLGIPFIECSAYTGENVNQLFDILIQQLTKDNKLPTPAAKQTFVVSKTKKKKSCC</sequence>
<evidence type="ECO:0000256" key="1">
    <source>
        <dbReference type="ARBA" id="ARBA00022741"/>
    </source>
</evidence>
<dbReference type="SMART" id="SM00173">
    <property type="entry name" value="RAS"/>
    <property type="match status" value="1"/>
</dbReference>
<dbReference type="PROSITE" id="PS51420">
    <property type="entry name" value="RHO"/>
    <property type="match status" value="1"/>
</dbReference>
<protein>
    <submittedName>
        <fullName evidence="3">Uncharacterized protein</fullName>
    </submittedName>
</protein>
<dbReference type="Proteomes" id="UP001162131">
    <property type="component" value="Unassembled WGS sequence"/>
</dbReference>
<dbReference type="GO" id="GO:0003924">
    <property type="term" value="F:GTPase activity"/>
    <property type="evidence" value="ECO:0007669"/>
    <property type="project" value="InterPro"/>
</dbReference>
<keyword evidence="1" id="KW-0547">Nucleotide-binding</keyword>
<keyword evidence="4" id="KW-1185">Reference proteome</keyword>